<keyword evidence="8" id="KW-0812">Transmembrane</keyword>
<dbReference type="EC" id="5.3.99.3" evidence="3"/>
<gene>
    <name evidence="21" type="ORF">WJX73_005605</name>
</gene>
<evidence type="ECO:0000256" key="8">
    <source>
        <dbReference type="ARBA" id="ARBA00022692"/>
    </source>
</evidence>
<keyword evidence="22" id="KW-1185">Reference proteome</keyword>
<evidence type="ECO:0000259" key="20">
    <source>
        <dbReference type="Pfam" id="PF13417"/>
    </source>
</evidence>
<comment type="similarity">
    <text evidence="2">Belongs to the GST superfamily.</text>
</comment>
<dbReference type="InterPro" id="IPR004045">
    <property type="entry name" value="Glutathione_S-Trfase_N"/>
</dbReference>
<evidence type="ECO:0000256" key="9">
    <source>
        <dbReference type="ARBA" id="ARBA00022832"/>
    </source>
</evidence>
<evidence type="ECO:0000256" key="19">
    <source>
        <dbReference type="SAM" id="MobiDB-lite"/>
    </source>
</evidence>
<comment type="subcellular location">
    <subcellularLocation>
        <location evidence="18">Endomembrane system</location>
        <topology evidence="18">Single-pass membrane protein</topology>
    </subcellularLocation>
</comment>
<evidence type="ECO:0000256" key="18">
    <source>
        <dbReference type="ARBA" id="ARBA00037847"/>
    </source>
</evidence>
<dbReference type="GO" id="GO:0006633">
    <property type="term" value="P:fatty acid biosynthetic process"/>
    <property type="evidence" value="ECO:0007669"/>
    <property type="project" value="UniProtKB-KW"/>
</dbReference>
<evidence type="ECO:0000256" key="15">
    <source>
        <dbReference type="ARBA" id="ARBA00023930"/>
    </source>
</evidence>
<keyword evidence="7" id="KW-0643">Prostaglandin biosynthesis</keyword>
<sequence length="342" mass="37725">MLRRATALLQHQRRLSTSSVAALNSCSSLLQRPDSESPSYVWALLSVLGGTAVLGASLLPASAAAEAAAPEPAALDPYAAPARLTGVPKDITVYQYEVCPFCNKVKAFLDYHKLPYITVEVSPLTKSELKWSDYRKVPLVMLDDEAVGDSTAVITRLAAELKEAKQDDQPSKARSWFSSRGSPARDSAAESGQDEERWRRWVDERLVRVVTVNIYRNLGESYQTFKYINDTGKFGMFEGPATRTTGATMMWFIARRLVKKYGIQGDLREELYAVAAEWVQGLADGQFMGGGAPNLADISAFGVIRSITGTDTFMDLMHNTKISEWYERMMAAVGDSSRLLAK</sequence>
<evidence type="ECO:0000256" key="1">
    <source>
        <dbReference type="ARBA" id="ARBA00004702"/>
    </source>
</evidence>
<dbReference type="Gene3D" id="3.40.30.10">
    <property type="entry name" value="Glutaredoxin"/>
    <property type="match status" value="1"/>
</dbReference>
<evidence type="ECO:0000256" key="4">
    <source>
        <dbReference type="ARBA" id="ARBA00019474"/>
    </source>
</evidence>
<dbReference type="InterPro" id="IPR011767">
    <property type="entry name" value="GLR_AS"/>
</dbReference>
<dbReference type="Pfam" id="PF13417">
    <property type="entry name" value="GST_N_3"/>
    <property type="match status" value="1"/>
</dbReference>
<evidence type="ECO:0000256" key="13">
    <source>
        <dbReference type="ARBA" id="ARBA00023160"/>
    </source>
</evidence>
<dbReference type="PROSITE" id="PS51354">
    <property type="entry name" value="GLUTAREDOXIN_2"/>
    <property type="match status" value="1"/>
</dbReference>
<dbReference type="SUPFAM" id="SSF47616">
    <property type="entry name" value="GST C-terminal domain-like"/>
    <property type="match status" value="1"/>
</dbReference>
<dbReference type="PROSITE" id="PS00195">
    <property type="entry name" value="GLUTAREDOXIN_1"/>
    <property type="match status" value="1"/>
</dbReference>
<organism evidence="21 22">
    <name type="scientific">Symbiochloris irregularis</name>
    <dbReference type="NCBI Taxonomy" id="706552"/>
    <lineage>
        <taxon>Eukaryota</taxon>
        <taxon>Viridiplantae</taxon>
        <taxon>Chlorophyta</taxon>
        <taxon>core chlorophytes</taxon>
        <taxon>Trebouxiophyceae</taxon>
        <taxon>Trebouxiales</taxon>
        <taxon>Trebouxiaceae</taxon>
        <taxon>Symbiochloris</taxon>
    </lineage>
</organism>
<dbReference type="GO" id="GO:0005739">
    <property type="term" value="C:mitochondrion"/>
    <property type="evidence" value="ECO:0007669"/>
    <property type="project" value="TreeGrafter"/>
</dbReference>
<dbReference type="PANTHER" id="PTHR12782">
    <property type="entry name" value="MICROSOMAL PROSTAGLANDIN E SYNTHASE-2"/>
    <property type="match status" value="1"/>
</dbReference>
<keyword evidence="9" id="KW-0276">Fatty acid metabolism</keyword>
<evidence type="ECO:0000256" key="11">
    <source>
        <dbReference type="ARBA" id="ARBA00023098"/>
    </source>
</evidence>
<dbReference type="Gene3D" id="1.20.1050.10">
    <property type="match status" value="1"/>
</dbReference>
<evidence type="ECO:0000313" key="22">
    <source>
        <dbReference type="Proteomes" id="UP001465755"/>
    </source>
</evidence>
<protein>
    <recommendedName>
        <fullName evidence="4">Prostaglandin E synthase 2</fullName>
        <ecNumber evidence="3">5.3.99.3</ecNumber>
    </recommendedName>
    <alternativeName>
        <fullName evidence="17">Microsomal prostaglandin E synthase 2</fullName>
    </alternativeName>
</protein>
<evidence type="ECO:0000256" key="17">
    <source>
        <dbReference type="ARBA" id="ARBA00031041"/>
    </source>
</evidence>
<feature type="region of interest" description="Disordered" evidence="19">
    <location>
        <begin position="164"/>
        <end position="194"/>
    </location>
</feature>
<dbReference type="InterPro" id="IPR034335">
    <property type="entry name" value="PGES2_C"/>
</dbReference>
<keyword evidence="5" id="KW-0644">Prostaglandin metabolism</keyword>
<proteinExistence type="inferred from homology"/>
<keyword evidence="10" id="KW-1133">Transmembrane helix</keyword>
<comment type="pathway">
    <text evidence="1">Lipid metabolism; prostaglandin biosynthesis.</text>
</comment>
<evidence type="ECO:0000256" key="6">
    <source>
        <dbReference type="ARBA" id="ARBA00022516"/>
    </source>
</evidence>
<evidence type="ECO:0000256" key="5">
    <source>
        <dbReference type="ARBA" id="ARBA00022501"/>
    </source>
</evidence>
<evidence type="ECO:0000256" key="2">
    <source>
        <dbReference type="ARBA" id="ARBA00007409"/>
    </source>
</evidence>
<evidence type="ECO:0000256" key="3">
    <source>
        <dbReference type="ARBA" id="ARBA00012203"/>
    </source>
</evidence>
<dbReference type="SFLD" id="SFLDS00019">
    <property type="entry name" value="Glutathione_Transferase_(cytos"/>
    <property type="match status" value="1"/>
</dbReference>
<dbReference type="PANTHER" id="PTHR12782:SF5">
    <property type="entry name" value="PROSTAGLANDIN E SYNTHASE 2"/>
    <property type="match status" value="1"/>
</dbReference>
<dbReference type="InterPro" id="IPR036249">
    <property type="entry name" value="Thioredoxin-like_sf"/>
</dbReference>
<dbReference type="GO" id="GO:0050220">
    <property type="term" value="F:prostaglandin-E synthase activity"/>
    <property type="evidence" value="ECO:0007669"/>
    <property type="project" value="UniProtKB-EC"/>
</dbReference>
<keyword evidence="6" id="KW-0444">Lipid biosynthesis</keyword>
<dbReference type="SFLD" id="SFLDG01203">
    <property type="entry name" value="Prostaglandin_E_synthase_like1"/>
    <property type="match status" value="1"/>
</dbReference>
<evidence type="ECO:0000256" key="16">
    <source>
        <dbReference type="ARBA" id="ARBA00023931"/>
    </source>
</evidence>
<name>A0AAW1NY40_9CHLO</name>
<evidence type="ECO:0000313" key="21">
    <source>
        <dbReference type="EMBL" id="KAK9802683.1"/>
    </source>
</evidence>
<keyword evidence="11" id="KW-0443">Lipid metabolism</keyword>
<comment type="catalytic activity">
    <reaction evidence="16">
        <text>prostaglandin H2 = prostaglandin E2</text>
        <dbReference type="Rhea" id="RHEA:12893"/>
        <dbReference type="ChEBI" id="CHEBI:57405"/>
        <dbReference type="ChEBI" id="CHEBI:606564"/>
        <dbReference type="EC" id="5.3.99.3"/>
    </reaction>
    <physiologicalReaction direction="left-to-right" evidence="16">
        <dbReference type="Rhea" id="RHEA:12894"/>
    </physiologicalReaction>
</comment>
<dbReference type="GO" id="GO:0012505">
    <property type="term" value="C:endomembrane system"/>
    <property type="evidence" value="ECO:0007669"/>
    <property type="project" value="UniProtKB-SubCell"/>
</dbReference>
<dbReference type="Proteomes" id="UP001465755">
    <property type="component" value="Unassembled WGS sequence"/>
</dbReference>
<accession>A0AAW1NY40</accession>
<evidence type="ECO:0000256" key="12">
    <source>
        <dbReference type="ARBA" id="ARBA00023136"/>
    </source>
</evidence>
<keyword evidence="12" id="KW-0472">Membrane</keyword>
<evidence type="ECO:0000256" key="10">
    <source>
        <dbReference type="ARBA" id="ARBA00022989"/>
    </source>
</evidence>
<dbReference type="SFLD" id="SFLDG01182">
    <property type="entry name" value="Prostaglandin_E_synthase_like"/>
    <property type="match status" value="1"/>
</dbReference>
<dbReference type="EMBL" id="JALJOQ010000069">
    <property type="protein sequence ID" value="KAK9802683.1"/>
    <property type="molecule type" value="Genomic_DNA"/>
</dbReference>
<dbReference type="InterPro" id="IPR034334">
    <property type="entry name" value="PGES2"/>
</dbReference>
<dbReference type="AlphaFoldDB" id="A0AAW1NY40"/>
<feature type="domain" description="GST N-terminal" evidence="20">
    <location>
        <begin position="94"/>
        <end position="159"/>
    </location>
</feature>
<dbReference type="CDD" id="cd03197">
    <property type="entry name" value="GST_C_mPGES2"/>
    <property type="match status" value="1"/>
</dbReference>
<keyword evidence="14" id="KW-0413">Isomerase</keyword>
<evidence type="ECO:0000256" key="7">
    <source>
        <dbReference type="ARBA" id="ARBA00022585"/>
    </source>
</evidence>
<keyword evidence="13" id="KW-0275">Fatty acid biosynthesis</keyword>
<dbReference type="SUPFAM" id="SSF52833">
    <property type="entry name" value="Thioredoxin-like"/>
    <property type="match status" value="1"/>
</dbReference>
<dbReference type="InterPro" id="IPR040079">
    <property type="entry name" value="Glutathione_S-Trfase"/>
</dbReference>
<evidence type="ECO:0000256" key="14">
    <source>
        <dbReference type="ARBA" id="ARBA00023235"/>
    </source>
</evidence>
<comment type="caution">
    <text evidence="21">The sequence shown here is derived from an EMBL/GenBank/DDBJ whole genome shotgun (WGS) entry which is preliminary data.</text>
</comment>
<comment type="catalytic activity">
    <reaction evidence="15">
        <text>prostaglandin H2 = (12S)-hydroxy-(5Z,8E,10E)-heptadecatrienoate + malonaldehyde</text>
        <dbReference type="Rhea" id="RHEA:48644"/>
        <dbReference type="ChEBI" id="CHEBI:57405"/>
        <dbReference type="ChEBI" id="CHEBI:90694"/>
        <dbReference type="ChEBI" id="CHEBI:566274"/>
    </reaction>
    <physiologicalReaction direction="left-to-right" evidence="15">
        <dbReference type="Rhea" id="RHEA:48645"/>
    </physiologicalReaction>
</comment>
<dbReference type="InterPro" id="IPR036282">
    <property type="entry name" value="Glutathione-S-Trfase_C_sf"/>
</dbReference>
<reference evidence="21 22" key="1">
    <citation type="journal article" date="2024" name="Nat. Commun.">
        <title>Phylogenomics reveals the evolutionary origins of lichenization in chlorophyte algae.</title>
        <authorList>
            <person name="Puginier C."/>
            <person name="Libourel C."/>
            <person name="Otte J."/>
            <person name="Skaloud P."/>
            <person name="Haon M."/>
            <person name="Grisel S."/>
            <person name="Petersen M."/>
            <person name="Berrin J.G."/>
            <person name="Delaux P.M."/>
            <person name="Dal Grande F."/>
            <person name="Keller J."/>
        </authorList>
    </citation>
    <scope>NUCLEOTIDE SEQUENCE [LARGE SCALE GENOMIC DNA]</scope>
    <source>
        <strain evidence="21 22">SAG 2036</strain>
    </source>
</reference>